<feature type="transmembrane region" description="Helical" evidence="1">
    <location>
        <begin position="94"/>
        <end position="118"/>
    </location>
</feature>
<proteinExistence type="predicted"/>
<gene>
    <name evidence="3" type="ORF">H8712_10595</name>
</gene>
<dbReference type="RefSeq" id="WP_117457729.1">
    <property type="nucleotide sequence ID" value="NZ_JACRTP010000004.1"/>
</dbReference>
<dbReference type="InterPro" id="IPR059113">
    <property type="entry name" value="Znf_ribbon"/>
</dbReference>
<reference evidence="3 4" key="1">
    <citation type="submission" date="2020-08" db="EMBL/GenBank/DDBJ databases">
        <title>Genome public.</title>
        <authorList>
            <person name="Liu C."/>
            <person name="Sun Q."/>
        </authorList>
    </citation>
    <scope>NUCLEOTIDE SEQUENCE [LARGE SCALE GENOMIC DNA]</scope>
    <source>
        <strain evidence="3 4">3_YM_SP_D4_24.mj</strain>
    </source>
</reference>
<evidence type="ECO:0000313" key="3">
    <source>
        <dbReference type="EMBL" id="MBC8629051.1"/>
    </source>
</evidence>
<sequence>MRCSNCGGENESGVNFCQYCGAKLEQESNFSQNDFDKGQAGQTGYDPNYSNQAEYSNQTDYSNNGGYSGQAGYYQLTESQLPEEYRPLTMWGYFGYQLLFCVPCVGFIFLLIIAFGGTRNVNLKNFARSYFCVWIIMVVLILLFSVIGGGFATLFSLGY</sequence>
<dbReference type="Pfam" id="PF13248">
    <property type="entry name" value="Zn_ribbon_3"/>
    <property type="match status" value="1"/>
</dbReference>
<comment type="caution">
    <text evidence="3">The sequence shown here is derived from an EMBL/GenBank/DDBJ whole genome shotgun (WGS) entry which is preliminary data.</text>
</comment>
<evidence type="ECO:0000256" key="1">
    <source>
        <dbReference type="SAM" id="Phobius"/>
    </source>
</evidence>
<keyword evidence="1" id="KW-0472">Membrane</keyword>
<keyword evidence="1" id="KW-0812">Transmembrane</keyword>
<accession>A0ABR7PCD5</accession>
<protein>
    <submittedName>
        <fullName evidence="3">Zinc ribbon domain-containing protein</fullName>
    </submittedName>
</protein>
<evidence type="ECO:0000259" key="2">
    <source>
        <dbReference type="Pfam" id="PF13248"/>
    </source>
</evidence>
<dbReference type="Proteomes" id="UP000661649">
    <property type="component" value="Unassembled WGS sequence"/>
</dbReference>
<organism evidence="3 4">
    <name type="scientific">Blautia stercoris</name>
    <dbReference type="NCBI Taxonomy" id="871664"/>
    <lineage>
        <taxon>Bacteria</taxon>
        <taxon>Bacillati</taxon>
        <taxon>Bacillota</taxon>
        <taxon>Clostridia</taxon>
        <taxon>Lachnospirales</taxon>
        <taxon>Lachnospiraceae</taxon>
        <taxon>Blautia</taxon>
    </lineage>
</organism>
<evidence type="ECO:0000313" key="4">
    <source>
        <dbReference type="Proteomes" id="UP000661649"/>
    </source>
</evidence>
<feature type="domain" description="Putative zinc-ribbon" evidence="2">
    <location>
        <begin position="2"/>
        <end position="24"/>
    </location>
</feature>
<name>A0ABR7PCD5_9FIRM</name>
<feature type="transmembrane region" description="Helical" evidence="1">
    <location>
        <begin position="130"/>
        <end position="157"/>
    </location>
</feature>
<dbReference type="EMBL" id="JACRTP010000004">
    <property type="protein sequence ID" value="MBC8629051.1"/>
    <property type="molecule type" value="Genomic_DNA"/>
</dbReference>
<keyword evidence="1" id="KW-1133">Transmembrane helix</keyword>
<keyword evidence="4" id="KW-1185">Reference proteome</keyword>